<dbReference type="PATRIC" id="fig|999411.4.peg.627"/>
<keyword evidence="1" id="KW-0812">Transmembrane</keyword>
<keyword evidence="1" id="KW-1133">Transmembrane helix</keyword>
<evidence type="ECO:0000313" key="3">
    <source>
        <dbReference type="EMBL" id="ENZ03463.1"/>
    </source>
</evidence>
<feature type="transmembrane region" description="Helical" evidence="1">
    <location>
        <begin position="224"/>
        <end position="248"/>
    </location>
</feature>
<proteinExistence type="predicted"/>
<protein>
    <recommendedName>
        <fullName evidence="2">Acyltransferase 3 domain-containing protein</fullName>
    </recommendedName>
</protein>
<feature type="transmembrane region" description="Helical" evidence="1">
    <location>
        <begin position="41"/>
        <end position="61"/>
    </location>
</feature>
<feature type="transmembrane region" description="Helical" evidence="1">
    <location>
        <begin position="184"/>
        <end position="204"/>
    </location>
</feature>
<dbReference type="eggNOG" id="COG3594">
    <property type="taxonomic scope" value="Bacteria"/>
</dbReference>
<feature type="domain" description="Acyltransferase 3" evidence="2">
    <location>
        <begin position="10"/>
        <end position="301"/>
    </location>
</feature>
<dbReference type="Pfam" id="PF01757">
    <property type="entry name" value="Acyl_transf_3"/>
    <property type="match status" value="1"/>
</dbReference>
<feature type="transmembrane region" description="Helical" evidence="1">
    <location>
        <begin position="155"/>
        <end position="172"/>
    </location>
</feature>
<feature type="transmembrane region" description="Helical" evidence="1">
    <location>
        <begin position="283"/>
        <end position="305"/>
    </location>
</feature>
<keyword evidence="1" id="KW-0472">Membrane</keyword>
<dbReference type="InterPro" id="IPR002656">
    <property type="entry name" value="Acyl_transf_3_dom"/>
</dbReference>
<keyword evidence="4" id="KW-1185">Reference proteome</keyword>
<feature type="transmembrane region" description="Helical" evidence="1">
    <location>
        <begin position="260"/>
        <end position="277"/>
    </location>
</feature>
<organism evidence="3 4">
    <name type="scientific">Clostridium thermobutyricum</name>
    <dbReference type="NCBI Taxonomy" id="29372"/>
    <lineage>
        <taxon>Bacteria</taxon>
        <taxon>Bacillati</taxon>
        <taxon>Bacillota</taxon>
        <taxon>Clostridia</taxon>
        <taxon>Eubacteriales</taxon>
        <taxon>Clostridiaceae</taxon>
        <taxon>Clostridium</taxon>
    </lineage>
</organism>
<dbReference type="Proteomes" id="UP000013097">
    <property type="component" value="Unassembled WGS sequence"/>
</dbReference>
<comment type="caution">
    <text evidence="3">The sequence shown here is derived from an EMBL/GenBank/DDBJ whole genome shotgun (WGS) entry which is preliminary data.</text>
</comment>
<dbReference type="EMBL" id="AGYT01000007">
    <property type="protein sequence ID" value="ENZ03463.1"/>
    <property type="molecule type" value="Genomic_DNA"/>
</dbReference>
<accession>N9XUS1</accession>
<dbReference type="AlphaFoldDB" id="N9XUS1"/>
<dbReference type="GO" id="GO:0016747">
    <property type="term" value="F:acyltransferase activity, transferring groups other than amino-acyl groups"/>
    <property type="evidence" value="ECO:0007669"/>
    <property type="project" value="InterPro"/>
</dbReference>
<feature type="transmembrane region" description="Helical" evidence="1">
    <location>
        <begin position="12"/>
        <end position="29"/>
    </location>
</feature>
<feature type="transmembrane region" description="Helical" evidence="1">
    <location>
        <begin position="131"/>
        <end position="149"/>
    </location>
</feature>
<sequence>MEISINKRDYFFDTLKGFLIIAVIIGNTLELASPTNVNVHYFILFLYMFHMPVFTFVSGYFSKRSKRTTIQKVKHIFTIYVLAQILYVAYYNYILHGELDFTLLATQWTFWYLLSLTAWYIISDYIKNEKLWLIGSIIFSLVIGFDTSVGSNGSFSRTFFFLPFFIAGMMFKREYIETIKKYRNYLLTGSIIILIILYFLQNYIPVDLLFEYTNYEHFIDLGLFPLFCRAFHYIGAFLLGGFLISIIPQKRTPLSSLGKMSLYMYLFHGTVANTMLPYLNFNTLFSCILSCVTVVLICIIISIGIQHLSKTIKEKNKELSK</sequence>
<gene>
    <name evidence="3" type="ORF">HMPREF1092_00650</name>
</gene>
<evidence type="ECO:0000256" key="1">
    <source>
        <dbReference type="SAM" id="Phobius"/>
    </source>
</evidence>
<name>N9XUS1_9CLOT</name>
<dbReference type="HOGENOM" id="CLU_047004_1_0_9"/>
<evidence type="ECO:0000259" key="2">
    <source>
        <dbReference type="Pfam" id="PF01757"/>
    </source>
</evidence>
<evidence type="ECO:0000313" key="4">
    <source>
        <dbReference type="Proteomes" id="UP000013097"/>
    </source>
</evidence>
<dbReference type="InterPro" id="IPR052734">
    <property type="entry name" value="Nod_factor_acetyltransferase"/>
</dbReference>
<dbReference type="RefSeq" id="WP_002597152.1">
    <property type="nucleotide sequence ID" value="NZ_KB850956.1"/>
</dbReference>
<dbReference type="PANTHER" id="PTHR37312">
    <property type="entry name" value="MEMBRANE-BOUND ACYLTRANSFERASE YKRP-RELATED"/>
    <property type="match status" value="1"/>
</dbReference>
<feature type="transmembrane region" description="Helical" evidence="1">
    <location>
        <begin position="73"/>
        <end position="95"/>
    </location>
</feature>
<dbReference type="PANTHER" id="PTHR37312:SF1">
    <property type="entry name" value="MEMBRANE-BOUND ACYLTRANSFERASE YKRP-RELATED"/>
    <property type="match status" value="1"/>
</dbReference>
<reference evidence="3 4" key="1">
    <citation type="submission" date="2013-01" db="EMBL/GenBank/DDBJ databases">
        <title>The Genome Sequence of Clostridium colicanis 209318.</title>
        <authorList>
            <consortium name="The Broad Institute Genome Sequencing Platform"/>
            <person name="Earl A."/>
            <person name="Ward D."/>
            <person name="Feldgarden M."/>
            <person name="Gevers D."/>
            <person name="Courvalin P."/>
            <person name="Lambert T."/>
            <person name="Walker B."/>
            <person name="Young S.K."/>
            <person name="Zeng Q."/>
            <person name="Gargeya S."/>
            <person name="Fitzgerald M."/>
            <person name="Haas B."/>
            <person name="Abouelleil A."/>
            <person name="Alvarado L."/>
            <person name="Arachchi H.M."/>
            <person name="Berlin A.M."/>
            <person name="Chapman S.B."/>
            <person name="Dewar J."/>
            <person name="Goldberg J."/>
            <person name="Griggs A."/>
            <person name="Gujja S."/>
            <person name="Hansen M."/>
            <person name="Howarth C."/>
            <person name="Imamovic A."/>
            <person name="Larimer J."/>
            <person name="McCowan C."/>
            <person name="Murphy C."/>
            <person name="Neiman D."/>
            <person name="Pearson M."/>
            <person name="Priest M."/>
            <person name="Roberts A."/>
            <person name="Saif S."/>
            <person name="Shea T."/>
            <person name="Sisk P."/>
            <person name="Sykes S."/>
            <person name="Wortman J."/>
            <person name="Nusbaum C."/>
            <person name="Birren B."/>
        </authorList>
    </citation>
    <scope>NUCLEOTIDE SEQUENCE [LARGE SCALE GENOMIC DNA]</scope>
    <source>
        <strain evidence="3 4">209318</strain>
    </source>
</reference>
<feature type="transmembrane region" description="Helical" evidence="1">
    <location>
        <begin position="101"/>
        <end position="122"/>
    </location>
</feature>